<dbReference type="InterPro" id="IPR036412">
    <property type="entry name" value="HAD-like_sf"/>
</dbReference>
<dbReference type="InterPro" id="IPR023214">
    <property type="entry name" value="HAD_sf"/>
</dbReference>
<dbReference type="PANTHER" id="PTHR19288:SF46">
    <property type="entry name" value="HALOACID DEHALOGENASE-LIKE HYDROLASE DOMAIN-CONTAINING PROTEIN 2"/>
    <property type="match status" value="1"/>
</dbReference>
<reference evidence="3" key="1">
    <citation type="submission" date="2023-12" db="EMBL/GenBank/DDBJ databases">
        <title>Novel isolates from deep terrestrial aquifers shed light on the physiology and ecology of the class Limnochordia.</title>
        <authorList>
            <person name="Karnachuk O.V."/>
            <person name="Lukina A.P."/>
            <person name="Avakyan M.R."/>
            <person name="Kadnikov V."/>
            <person name="Begmatov S."/>
            <person name="Beletsky A.V."/>
            <person name="Mardanov A.V."/>
            <person name="Ravin N.V."/>
        </authorList>
    </citation>
    <scope>NUCLEOTIDE SEQUENCE [LARGE SCALE GENOMIC DNA]</scope>
    <source>
        <strain evidence="3">LN</strain>
    </source>
</reference>
<keyword evidence="2" id="KW-0378">Hydrolase</keyword>
<dbReference type="InterPro" id="IPR015797">
    <property type="entry name" value="NUDIX_hydrolase-like_dom_sf"/>
</dbReference>
<sequence length="433" mass="45681">MRMRSLAEQFDAFLFDLDGVVYIGDEPMSDAVEALGRLRAMGKAVRFLTNDPRYTRQQFVRRLEGMGIEAVPDEVIGCGWATAQHLRQLGVRSALVVGNAALASELEAAGIVPTEADGGEPPTVDAVVVGAGEHLGYRHILQASRAILAGANFVATNADGRFPAPGGPAPGTGAIVRAVDVATGRRPLVVGKPNPFMFRMALESLAPGAQAVMVGDNPATDILGAHLAGLPGILVAREGEGGRPGITVPQAQGASSRRGLLQADAVVSTLLALFEPSPPLRHWAPLPHPWPERVSPGVAAVVLGPEDRVLWVRRQDTGRWSLPLGHVEPAESLHEAVRRDVLEETGLVVRPVRLTGVYSEPAAQVFVYPSGEAVHFVTCCFLCRVEGGCLQPAPDEVSEAAFFEPGAPPPAAMAIHLQWVAHALAGGPEAVVR</sequence>
<organism evidence="2 3">
    <name type="scientific">Geochorda subterranea</name>
    <dbReference type="NCBI Taxonomy" id="3109564"/>
    <lineage>
        <taxon>Bacteria</taxon>
        <taxon>Bacillati</taxon>
        <taxon>Bacillota</taxon>
        <taxon>Limnochordia</taxon>
        <taxon>Limnochordales</taxon>
        <taxon>Geochordaceae</taxon>
        <taxon>Geochorda</taxon>
    </lineage>
</organism>
<dbReference type="SUPFAM" id="SSF55811">
    <property type="entry name" value="Nudix"/>
    <property type="match status" value="1"/>
</dbReference>
<evidence type="ECO:0000313" key="2">
    <source>
        <dbReference type="EMBL" id="WRP15960.1"/>
    </source>
</evidence>
<dbReference type="Pfam" id="PF13344">
    <property type="entry name" value="Hydrolase_6"/>
    <property type="match status" value="1"/>
</dbReference>
<dbReference type="EMBL" id="CP141614">
    <property type="protein sequence ID" value="WRP15960.1"/>
    <property type="molecule type" value="Genomic_DNA"/>
</dbReference>
<dbReference type="PANTHER" id="PTHR19288">
    <property type="entry name" value="4-NITROPHENYLPHOSPHATASE-RELATED"/>
    <property type="match status" value="1"/>
</dbReference>
<feature type="domain" description="Nudix hydrolase" evidence="1">
    <location>
        <begin position="293"/>
        <end position="426"/>
    </location>
</feature>
<dbReference type="NCBIfam" id="TIGR01549">
    <property type="entry name" value="HAD-SF-IA-v1"/>
    <property type="match status" value="1"/>
</dbReference>
<keyword evidence="3" id="KW-1185">Reference proteome</keyword>
<dbReference type="NCBIfam" id="TIGR01460">
    <property type="entry name" value="HAD-SF-IIA"/>
    <property type="match status" value="1"/>
</dbReference>
<dbReference type="InterPro" id="IPR000086">
    <property type="entry name" value="NUDIX_hydrolase_dom"/>
</dbReference>
<dbReference type="Gene3D" id="3.90.79.10">
    <property type="entry name" value="Nucleoside Triphosphate Pyrophosphohydrolase"/>
    <property type="match status" value="1"/>
</dbReference>
<dbReference type="Proteomes" id="UP001333102">
    <property type="component" value="Chromosome"/>
</dbReference>
<protein>
    <submittedName>
        <fullName evidence="2">HAD-IIA family hydrolase</fullName>
    </submittedName>
</protein>
<dbReference type="Gene3D" id="3.40.50.1000">
    <property type="entry name" value="HAD superfamily/HAD-like"/>
    <property type="match status" value="2"/>
</dbReference>
<dbReference type="PROSITE" id="PS51462">
    <property type="entry name" value="NUDIX"/>
    <property type="match status" value="1"/>
</dbReference>
<accession>A0ABZ1BTL1</accession>
<dbReference type="RefSeq" id="WP_324670392.1">
    <property type="nucleotide sequence ID" value="NZ_CP141614.1"/>
</dbReference>
<dbReference type="Pfam" id="PF00293">
    <property type="entry name" value="NUDIX"/>
    <property type="match status" value="1"/>
</dbReference>
<proteinExistence type="predicted"/>
<dbReference type="GO" id="GO:0016787">
    <property type="term" value="F:hydrolase activity"/>
    <property type="evidence" value="ECO:0007669"/>
    <property type="project" value="UniProtKB-KW"/>
</dbReference>
<dbReference type="InterPro" id="IPR006357">
    <property type="entry name" value="HAD-SF_hydro_IIA"/>
</dbReference>
<evidence type="ECO:0000259" key="1">
    <source>
        <dbReference type="PROSITE" id="PS51462"/>
    </source>
</evidence>
<dbReference type="InterPro" id="IPR006439">
    <property type="entry name" value="HAD-SF_hydro_IA"/>
</dbReference>
<dbReference type="SUPFAM" id="SSF56784">
    <property type="entry name" value="HAD-like"/>
    <property type="match status" value="1"/>
</dbReference>
<evidence type="ECO:0000313" key="3">
    <source>
        <dbReference type="Proteomes" id="UP001333102"/>
    </source>
</evidence>
<gene>
    <name evidence="2" type="ORF">VLY81_09920</name>
</gene>
<dbReference type="Pfam" id="PF13242">
    <property type="entry name" value="Hydrolase_like"/>
    <property type="match status" value="1"/>
</dbReference>
<name>A0ABZ1BTL1_9FIRM</name>